<dbReference type="EnsemblMetazoa" id="HelroT175112">
    <property type="protein sequence ID" value="HelroP175112"/>
    <property type="gene ID" value="HelroG175112"/>
</dbReference>
<dbReference type="OrthoDB" id="2021186at2759"/>
<dbReference type="Proteomes" id="UP000015101">
    <property type="component" value="Unassembled WGS sequence"/>
</dbReference>
<dbReference type="EMBL" id="KB096830">
    <property type="protein sequence ID" value="ESO01085.1"/>
    <property type="molecule type" value="Genomic_DNA"/>
</dbReference>
<reference evidence="3" key="3">
    <citation type="submission" date="2015-06" db="UniProtKB">
        <authorList>
            <consortium name="EnsemblMetazoa"/>
        </authorList>
    </citation>
    <scope>IDENTIFICATION</scope>
</reference>
<evidence type="ECO:0000313" key="4">
    <source>
        <dbReference type="Proteomes" id="UP000015101"/>
    </source>
</evidence>
<feature type="region of interest" description="Disordered" evidence="1">
    <location>
        <begin position="1"/>
        <end position="36"/>
    </location>
</feature>
<dbReference type="KEGG" id="hro:HELRODRAFT_175112"/>
<proteinExistence type="predicted"/>
<reference evidence="4" key="1">
    <citation type="submission" date="2012-12" db="EMBL/GenBank/DDBJ databases">
        <authorList>
            <person name="Hellsten U."/>
            <person name="Grimwood J."/>
            <person name="Chapman J.A."/>
            <person name="Shapiro H."/>
            <person name="Aerts A."/>
            <person name="Otillar R.P."/>
            <person name="Terry A.Y."/>
            <person name="Boore J.L."/>
            <person name="Simakov O."/>
            <person name="Marletaz F."/>
            <person name="Cho S.-J."/>
            <person name="Edsinger-Gonzales E."/>
            <person name="Havlak P."/>
            <person name="Kuo D.-H."/>
            <person name="Larsson T."/>
            <person name="Lv J."/>
            <person name="Arendt D."/>
            <person name="Savage R."/>
            <person name="Osoegawa K."/>
            <person name="de Jong P."/>
            <person name="Lindberg D.R."/>
            <person name="Seaver E.C."/>
            <person name="Weisblat D.A."/>
            <person name="Putnam N.H."/>
            <person name="Grigoriev I.V."/>
            <person name="Rokhsar D.S."/>
        </authorList>
    </citation>
    <scope>NUCLEOTIDE SEQUENCE</scope>
</reference>
<organism evidence="3 4">
    <name type="scientific">Helobdella robusta</name>
    <name type="common">Californian leech</name>
    <dbReference type="NCBI Taxonomy" id="6412"/>
    <lineage>
        <taxon>Eukaryota</taxon>
        <taxon>Metazoa</taxon>
        <taxon>Spiralia</taxon>
        <taxon>Lophotrochozoa</taxon>
        <taxon>Annelida</taxon>
        <taxon>Clitellata</taxon>
        <taxon>Hirudinea</taxon>
        <taxon>Rhynchobdellida</taxon>
        <taxon>Glossiphoniidae</taxon>
        <taxon>Helobdella</taxon>
    </lineage>
</organism>
<dbReference type="EMBL" id="AMQM01005151">
    <property type="status" value="NOT_ANNOTATED_CDS"/>
    <property type="molecule type" value="Genomic_DNA"/>
</dbReference>
<dbReference type="HOGENOM" id="CLU_1215926_0_0_1"/>
<dbReference type="AlphaFoldDB" id="T1F8V5"/>
<evidence type="ECO:0000313" key="3">
    <source>
        <dbReference type="EnsemblMetazoa" id="HelroP175112"/>
    </source>
</evidence>
<dbReference type="CTD" id="20205254"/>
<gene>
    <name evidence="3" type="primary">20205254</name>
    <name evidence="2" type="ORF">HELRODRAFT_175112</name>
</gene>
<dbReference type="RefSeq" id="XP_009020797.1">
    <property type="nucleotide sequence ID" value="XM_009022549.1"/>
</dbReference>
<dbReference type="InParanoid" id="T1F8V5"/>
<protein>
    <submittedName>
        <fullName evidence="2 3">Uncharacterized protein</fullName>
    </submittedName>
</protein>
<evidence type="ECO:0000313" key="2">
    <source>
        <dbReference type="EMBL" id="ESO01085.1"/>
    </source>
</evidence>
<reference evidence="2 4" key="2">
    <citation type="journal article" date="2013" name="Nature">
        <title>Insights into bilaterian evolution from three spiralian genomes.</title>
        <authorList>
            <person name="Simakov O."/>
            <person name="Marletaz F."/>
            <person name="Cho S.J."/>
            <person name="Edsinger-Gonzales E."/>
            <person name="Havlak P."/>
            <person name="Hellsten U."/>
            <person name="Kuo D.H."/>
            <person name="Larsson T."/>
            <person name="Lv J."/>
            <person name="Arendt D."/>
            <person name="Savage R."/>
            <person name="Osoegawa K."/>
            <person name="de Jong P."/>
            <person name="Grimwood J."/>
            <person name="Chapman J.A."/>
            <person name="Shapiro H."/>
            <person name="Aerts A."/>
            <person name="Otillar R.P."/>
            <person name="Terry A.Y."/>
            <person name="Boore J.L."/>
            <person name="Grigoriev I.V."/>
            <person name="Lindberg D.R."/>
            <person name="Seaver E.C."/>
            <person name="Weisblat D.A."/>
            <person name="Putnam N.H."/>
            <person name="Rokhsar D.S."/>
        </authorList>
    </citation>
    <scope>NUCLEOTIDE SEQUENCE</scope>
</reference>
<keyword evidence="4" id="KW-1185">Reference proteome</keyword>
<name>T1F8V5_HELRO</name>
<dbReference type="STRING" id="6412.T1F8V5"/>
<evidence type="ECO:0000256" key="1">
    <source>
        <dbReference type="SAM" id="MobiDB-lite"/>
    </source>
</evidence>
<dbReference type="GeneID" id="20205254"/>
<accession>T1F8V5</accession>
<sequence length="228" mass="26040">MPSAQKPKREKSDGNEDDCTEQSSLNESSSGFSPSQSFKLRIKIGNKTIGTKSCPLTFGKNEQEEENILDDGDNYNDAMCEPQFIEEEVVDDEIVVDNDVNHNDNSYGEVVLDDIQYMDDMYDNYTGNYEEVLDDDYDDDADDDINNVNNSNKYESSDEERKWLDALELGQLDDNGEVKRSDKNMKVLTARQKTATHPNILSKTDKGNNPKNLYSHSYHPYLLIKMFV</sequence>